<name>A0A9N8ZFY9_9GLOM</name>
<accession>A0A9N8ZFY9</accession>
<feature type="non-terminal residue" evidence="2">
    <location>
        <position position="1"/>
    </location>
</feature>
<dbReference type="AlphaFoldDB" id="A0A9N8ZFY9"/>
<gene>
    <name evidence="2" type="ORF">ALEPTO_LOCUS2807</name>
</gene>
<comment type="caution">
    <text evidence="2">The sequence shown here is derived from an EMBL/GenBank/DDBJ whole genome shotgun (WGS) entry which is preliminary data.</text>
</comment>
<dbReference type="EMBL" id="CAJVPS010000458">
    <property type="protein sequence ID" value="CAG8487496.1"/>
    <property type="molecule type" value="Genomic_DNA"/>
</dbReference>
<reference evidence="2" key="1">
    <citation type="submission" date="2021-06" db="EMBL/GenBank/DDBJ databases">
        <authorList>
            <person name="Kallberg Y."/>
            <person name="Tangrot J."/>
            <person name="Rosling A."/>
        </authorList>
    </citation>
    <scope>NUCLEOTIDE SEQUENCE</scope>
    <source>
        <strain evidence="2">FL130A</strain>
    </source>
</reference>
<dbReference type="Gene3D" id="1.10.150.50">
    <property type="entry name" value="Transcription Factor, Ets-1"/>
    <property type="match status" value="1"/>
</dbReference>
<dbReference type="OrthoDB" id="2390206at2759"/>
<dbReference type="SUPFAM" id="SSF47769">
    <property type="entry name" value="SAM/Pointed domain"/>
    <property type="match status" value="1"/>
</dbReference>
<proteinExistence type="predicted"/>
<organism evidence="2 3">
    <name type="scientific">Ambispora leptoticha</name>
    <dbReference type="NCBI Taxonomy" id="144679"/>
    <lineage>
        <taxon>Eukaryota</taxon>
        <taxon>Fungi</taxon>
        <taxon>Fungi incertae sedis</taxon>
        <taxon>Mucoromycota</taxon>
        <taxon>Glomeromycotina</taxon>
        <taxon>Glomeromycetes</taxon>
        <taxon>Archaeosporales</taxon>
        <taxon>Ambisporaceae</taxon>
        <taxon>Ambispora</taxon>
    </lineage>
</organism>
<dbReference type="Proteomes" id="UP000789508">
    <property type="component" value="Unassembled WGS sequence"/>
</dbReference>
<evidence type="ECO:0000256" key="1">
    <source>
        <dbReference type="SAM" id="MobiDB-lite"/>
    </source>
</evidence>
<sequence>TPLLKYPASPSSESIKLILFNSYSSSSSSEGSELESEESNTLAFISVDSTGIVSELERVDVLLTSVSHLLQFRSEEDFLKSYWESVRQDHQENEKVKVQCTDDIFVCDGEVQIGTGNYIIRERSFEQPEEKPSKRRKSEEDKFPDNVRMWSPDHVKKFLESRMDGSDFNKDDINKLRSQDLTGKAFLHLTEEKLTRRPGLYELKPSPVEGIMELVEELKEKLGE</sequence>
<evidence type="ECO:0000313" key="3">
    <source>
        <dbReference type="Proteomes" id="UP000789508"/>
    </source>
</evidence>
<dbReference type="InterPro" id="IPR013761">
    <property type="entry name" value="SAM/pointed_sf"/>
</dbReference>
<evidence type="ECO:0000313" key="2">
    <source>
        <dbReference type="EMBL" id="CAG8487496.1"/>
    </source>
</evidence>
<feature type="region of interest" description="Disordered" evidence="1">
    <location>
        <begin position="124"/>
        <end position="146"/>
    </location>
</feature>
<protein>
    <submittedName>
        <fullName evidence="2">472_t:CDS:1</fullName>
    </submittedName>
</protein>
<keyword evidence="3" id="KW-1185">Reference proteome</keyword>